<organism evidence="2 3">
    <name type="scientific">Paenibacillus sacheonensis</name>
    <dbReference type="NCBI Taxonomy" id="742054"/>
    <lineage>
        <taxon>Bacteria</taxon>
        <taxon>Bacillati</taxon>
        <taxon>Bacillota</taxon>
        <taxon>Bacilli</taxon>
        <taxon>Bacillales</taxon>
        <taxon>Paenibacillaceae</taxon>
        <taxon>Paenibacillus</taxon>
    </lineage>
</organism>
<evidence type="ECO:0000313" key="2">
    <source>
        <dbReference type="EMBL" id="NBC69417.1"/>
    </source>
</evidence>
<accession>A0A7X4YN61</accession>
<dbReference type="EMBL" id="JAAAMU010000004">
    <property type="protein sequence ID" value="NBC69417.1"/>
    <property type="molecule type" value="Genomic_DNA"/>
</dbReference>
<reference evidence="2 3" key="1">
    <citation type="submission" date="2020-01" db="EMBL/GenBank/DDBJ databases">
        <title>Paenibacillus soybeanensis sp. nov. isolated from the nodules of soybean (Glycine max(L.) Merr).</title>
        <authorList>
            <person name="Wang H."/>
        </authorList>
    </citation>
    <scope>NUCLEOTIDE SEQUENCE [LARGE SCALE GENOMIC DNA]</scope>
    <source>
        <strain evidence="2 3">DSM 23054</strain>
    </source>
</reference>
<dbReference type="Proteomes" id="UP000558113">
    <property type="component" value="Unassembled WGS sequence"/>
</dbReference>
<gene>
    <name evidence="2" type="ORF">GT003_10475</name>
</gene>
<feature type="transmembrane region" description="Helical" evidence="1">
    <location>
        <begin position="32"/>
        <end position="53"/>
    </location>
</feature>
<keyword evidence="1" id="KW-0812">Transmembrane</keyword>
<protein>
    <submittedName>
        <fullName evidence="2">Uncharacterized protein</fullName>
    </submittedName>
</protein>
<evidence type="ECO:0000256" key="1">
    <source>
        <dbReference type="SAM" id="Phobius"/>
    </source>
</evidence>
<keyword evidence="3" id="KW-1185">Reference proteome</keyword>
<sequence length="76" mass="8426">MILKIAGYILLVAIWSVVRMRSLLYERKTKEAAVYGLLMGVSIVIGALLIAGVKLPSFTVPFKLLLEPIGKRLLKQ</sequence>
<name>A0A7X4YN61_9BACL</name>
<keyword evidence="1" id="KW-0472">Membrane</keyword>
<keyword evidence="1" id="KW-1133">Transmembrane helix</keyword>
<dbReference type="OrthoDB" id="2625651at2"/>
<dbReference type="AlphaFoldDB" id="A0A7X4YN61"/>
<proteinExistence type="predicted"/>
<evidence type="ECO:0000313" key="3">
    <source>
        <dbReference type="Proteomes" id="UP000558113"/>
    </source>
</evidence>
<feature type="transmembrane region" description="Helical" evidence="1">
    <location>
        <begin position="6"/>
        <end position="25"/>
    </location>
</feature>
<comment type="caution">
    <text evidence="2">The sequence shown here is derived from an EMBL/GenBank/DDBJ whole genome shotgun (WGS) entry which is preliminary data.</text>
</comment>
<dbReference type="RefSeq" id="WP_161697197.1">
    <property type="nucleotide sequence ID" value="NZ_JAAAMU010000004.1"/>
</dbReference>